<feature type="transmembrane region" description="Helical" evidence="4">
    <location>
        <begin position="1102"/>
        <end position="1129"/>
    </location>
</feature>
<dbReference type="CDD" id="cd05930">
    <property type="entry name" value="A_NRPS"/>
    <property type="match status" value="1"/>
</dbReference>
<dbReference type="GO" id="GO:0031177">
    <property type="term" value="F:phosphopantetheine binding"/>
    <property type="evidence" value="ECO:0007669"/>
    <property type="project" value="TreeGrafter"/>
</dbReference>
<evidence type="ECO:0000256" key="3">
    <source>
        <dbReference type="SAM" id="MobiDB-lite"/>
    </source>
</evidence>
<keyword evidence="2" id="KW-0597">Phosphoprotein</keyword>
<accession>A0A538U297</accession>
<feature type="region of interest" description="Disordered" evidence="3">
    <location>
        <begin position="564"/>
        <end position="589"/>
    </location>
</feature>
<evidence type="ECO:0000259" key="5">
    <source>
        <dbReference type="PROSITE" id="PS50075"/>
    </source>
</evidence>
<dbReference type="Proteomes" id="UP000319771">
    <property type="component" value="Unassembled WGS sequence"/>
</dbReference>
<dbReference type="Pfam" id="PF13193">
    <property type="entry name" value="AMP-binding_C"/>
    <property type="match status" value="1"/>
</dbReference>
<dbReference type="InterPro" id="IPR012728">
    <property type="entry name" value="Pls/PosA_C"/>
</dbReference>
<dbReference type="Pfam" id="PF00550">
    <property type="entry name" value="PP-binding"/>
    <property type="match status" value="1"/>
</dbReference>
<keyword evidence="4" id="KW-0472">Membrane</keyword>
<dbReference type="PROSITE" id="PS00012">
    <property type="entry name" value="PHOSPHOPANTETHEINE"/>
    <property type="match status" value="1"/>
</dbReference>
<dbReference type="Pfam" id="PF00501">
    <property type="entry name" value="AMP-binding"/>
    <property type="match status" value="1"/>
</dbReference>
<proteinExistence type="predicted"/>
<dbReference type="InterPro" id="IPR045851">
    <property type="entry name" value="AMP-bd_C_sf"/>
</dbReference>
<dbReference type="Gene3D" id="3.40.50.12780">
    <property type="entry name" value="N-terminal domain of ligase-like"/>
    <property type="match status" value="1"/>
</dbReference>
<dbReference type="InterPro" id="IPR010071">
    <property type="entry name" value="AA_adenyl_dom"/>
</dbReference>
<evidence type="ECO:0000256" key="4">
    <source>
        <dbReference type="SAM" id="Phobius"/>
    </source>
</evidence>
<keyword evidence="1" id="KW-0596">Phosphopantetheine</keyword>
<dbReference type="Gene3D" id="1.10.1200.10">
    <property type="entry name" value="ACP-like"/>
    <property type="match status" value="1"/>
</dbReference>
<dbReference type="PROSITE" id="PS00455">
    <property type="entry name" value="AMP_BINDING"/>
    <property type="match status" value="1"/>
</dbReference>
<comment type="caution">
    <text evidence="6">The sequence shown here is derived from an EMBL/GenBank/DDBJ whole genome shotgun (WGS) entry which is preliminary data.</text>
</comment>
<dbReference type="InterPro" id="IPR011004">
    <property type="entry name" value="Trimer_LpxA-like_sf"/>
</dbReference>
<protein>
    <submittedName>
        <fullName evidence="6">Amino acid adenylation domain-containing protein</fullName>
    </submittedName>
</protein>
<dbReference type="PROSITE" id="PS50075">
    <property type="entry name" value="CARRIER"/>
    <property type="match status" value="1"/>
</dbReference>
<dbReference type="InterPro" id="IPR020845">
    <property type="entry name" value="AMP-binding_CS"/>
</dbReference>
<evidence type="ECO:0000313" key="7">
    <source>
        <dbReference type="Proteomes" id="UP000319771"/>
    </source>
</evidence>
<dbReference type="GO" id="GO:0043041">
    <property type="term" value="P:amino acid activation for nonribosomal peptide biosynthetic process"/>
    <property type="evidence" value="ECO:0007669"/>
    <property type="project" value="TreeGrafter"/>
</dbReference>
<feature type="region of interest" description="Disordered" evidence="3">
    <location>
        <begin position="465"/>
        <end position="491"/>
    </location>
</feature>
<organism evidence="6 7">
    <name type="scientific">Eiseniibacteriota bacterium</name>
    <dbReference type="NCBI Taxonomy" id="2212470"/>
    <lineage>
        <taxon>Bacteria</taxon>
        <taxon>Candidatus Eiseniibacteriota</taxon>
    </lineage>
</organism>
<dbReference type="InterPro" id="IPR009081">
    <property type="entry name" value="PP-bd_ACP"/>
</dbReference>
<dbReference type="PANTHER" id="PTHR45527">
    <property type="entry name" value="NONRIBOSOMAL PEPTIDE SYNTHETASE"/>
    <property type="match status" value="1"/>
</dbReference>
<dbReference type="NCBIfam" id="TIGR02353">
    <property type="entry name" value="NRPS_term_dom"/>
    <property type="match status" value="1"/>
</dbReference>
<feature type="transmembrane region" description="Helical" evidence="4">
    <location>
        <begin position="864"/>
        <end position="888"/>
    </location>
</feature>
<dbReference type="InterPro" id="IPR025110">
    <property type="entry name" value="AMP-bd_C"/>
</dbReference>
<keyword evidence="4" id="KW-0812">Transmembrane</keyword>
<dbReference type="EMBL" id="VBPB01000256">
    <property type="protein sequence ID" value="TMQ70025.1"/>
    <property type="molecule type" value="Genomic_DNA"/>
</dbReference>
<dbReference type="NCBIfam" id="TIGR01733">
    <property type="entry name" value="AA-adenyl-dom"/>
    <property type="match status" value="1"/>
</dbReference>
<dbReference type="GO" id="GO:0044550">
    <property type="term" value="P:secondary metabolite biosynthetic process"/>
    <property type="evidence" value="ECO:0007669"/>
    <property type="project" value="TreeGrafter"/>
</dbReference>
<dbReference type="SUPFAM" id="SSF56801">
    <property type="entry name" value="Acetyl-CoA synthetase-like"/>
    <property type="match status" value="1"/>
</dbReference>
<feature type="compositionally biased region" description="Pro residues" evidence="3">
    <location>
        <begin position="473"/>
        <end position="488"/>
    </location>
</feature>
<feature type="domain" description="Carrier" evidence="5">
    <location>
        <begin position="487"/>
        <end position="564"/>
    </location>
</feature>
<dbReference type="InterPro" id="IPR042099">
    <property type="entry name" value="ANL_N_sf"/>
</dbReference>
<evidence type="ECO:0000256" key="1">
    <source>
        <dbReference type="ARBA" id="ARBA00022450"/>
    </source>
</evidence>
<feature type="compositionally biased region" description="Low complexity" evidence="3">
    <location>
        <begin position="27"/>
        <end position="44"/>
    </location>
</feature>
<keyword evidence="4" id="KW-1133">Transmembrane helix</keyword>
<feature type="region of interest" description="Disordered" evidence="3">
    <location>
        <begin position="1"/>
        <end position="44"/>
    </location>
</feature>
<evidence type="ECO:0000256" key="2">
    <source>
        <dbReference type="ARBA" id="ARBA00022553"/>
    </source>
</evidence>
<dbReference type="Gene3D" id="2.160.10.10">
    <property type="entry name" value="Hexapeptide repeat proteins"/>
    <property type="match status" value="3"/>
</dbReference>
<gene>
    <name evidence="6" type="ORF">E6K81_13575</name>
</gene>
<dbReference type="InterPro" id="IPR006162">
    <property type="entry name" value="Ppantetheine_attach_site"/>
</dbReference>
<name>A0A538U297_UNCEI</name>
<feature type="transmembrane region" description="Helical" evidence="4">
    <location>
        <begin position="829"/>
        <end position="852"/>
    </location>
</feature>
<dbReference type="GO" id="GO:0005737">
    <property type="term" value="C:cytoplasm"/>
    <property type="evidence" value="ECO:0007669"/>
    <property type="project" value="TreeGrafter"/>
</dbReference>
<dbReference type="Gene3D" id="3.30.300.30">
    <property type="match status" value="1"/>
</dbReference>
<evidence type="ECO:0000313" key="6">
    <source>
        <dbReference type="EMBL" id="TMQ70025.1"/>
    </source>
</evidence>
<sequence length="1319" mass="140446">MGGRARCALGSCTRSSRRRRTGDPTRSRSPGETSGSPTSSSSSGPTAFALLAVVKAGAAYVPIDTEYPDDRVDDILADSGAEALVTTAVRARRHARFAGRIIRVDADREAIAAGSAGRLEPAGVPARPHDLCYVIYTSGSTGRPKGVMVEHRNAVHLVEAEARLFGVRPEDRVYQGFSLAFDASVEEIWLAFHAGATLIAATPAMSRAGPDLTDHLARARVTVLSCVPTLLSTLTGDAPTVRLLILGGEACPEPLVERWARPGRRIVNTYGPTETTVIATYADLAPGRPITIGRAVPGYRLYLLDERLDPVPRGTIGEICIGGAGVSRGYVGRPEETGVRFVRDPFAPANGRTPRMYRTGDLGRWNGEGEIEFLGRADSQVKLRGFRIELAEIESALMAEEGVRAAACALREDAPGMPRLVAYVVPRDPGPLDERRLRTRLAARLPAFMVPAAIETLEELPRAASGKLDRAALPPPRPARPQADPPRPLTETERGIASVWEDLFRPRCVSADDHFFLDLGGHSLLAARMVSLLRRDPRFATASVIDVYDHPTIARLARWYDARRPPAEQSGPEGRRPGEGVPGGGGASARHARAGALQAGGLYLVFGSRALQWVTPYLVYFLLRAGGHSLLEAVAWAAASAIASGPLLVLVAAAAKWTLLGRIQPGRHPLWGSYHLRWWLARNLVMALPLEPLHGTPLLPLVYRMFGARIGRDVHLGTAHLAAFDLISVGDGSSIDDGAWLLGATVERGELVVGPVEVGRGCFVGTSAVLREGSRMEDGARLEDLSLLGPGGRIPRGQTWAGSPARPVGFTTPDVPPVARPRPSPAGTAALYAALASALTLVPLAAFVPGIMLLTRIDPLAQPLLYLAATPLVGASFVLLLTAAIAALKWALVGRVRAGTHAVHGSFYVRSWIVDRLLRMSLDVLGSLHATLYLAPWYRALGARVGRSVELSTVTSAIPDLLELGDESTIADEVSLGAPRVERGLMQMAPTRVGRRAFVGNGGVVPQGTVLGEGSLVGVLSIAPSGLGAARPGATWLGSPPVLLPRRQPSTPFSESQTFSPSRGRKLARGAIEILRVTLPPAGFILVTTLVVRATLEVWRDAGLALALLAVPVLYAAGCAAVALAMVIAKWGIMGRYRPSEHPLWSPFVWRLELVNGLYEFLVSPLALEPLQGTPLLPWFQRLLGARIGRRTYLHTTGFLEWDLVEIGDEVAVNEDCVLQTHLFEDRILKVSRLHIGHGCTLGTASVVLYDSTMEDGAQLDALSLLMKGESLPARTAWTGIPARAAGAAGLAPARGAPDDVMRGAAGGEGNGHVGKPAA</sequence>
<dbReference type="InterPro" id="IPR000873">
    <property type="entry name" value="AMP-dep_synth/lig_dom"/>
</dbReference>
<reference evidence="6 7" key="1">
    <citation type="journal article" date="2019" name="Nat. Microbiol.">
        <title>Mediterranean grassland soil C-N compound turnover is dependent on rainfall and depth, and is mediated by genomically divergent microorganisms.</title>
        <authorList>
            <person name="Diamond S."/>
            <person name="Andeer P.F."/>
            <person name="Li Z."/>
            <person name="Crits-Christoph A."/>
            <person name="Burstein D."/>
            <person name="Anantharaman K."/>
            <person name="Lane K.R."/>
            <person name="Thomas B.C."/>
            <person name="Pan C."/>
            <person name="Northen T.R."/>
            <person name="Banfield J.F."/>
        </authorList>
    </citation>
    <scope>NUCLEOTIDE SEQUENCE [LARGE SCALE GENOMIC DNA]</scope>
    <source>
        <strain evidence="6">WS_11</strain>
    </source>
</reference>
<feature type="region of interest" description="Disordered" evidence="3">
    <location>
        <begin position="1300"/>
        <end position="1319"/>
    </location>
</feature>
<dbReference type="SUPFAM" id="SSF47336">
    <property type="entry name" value="ACP-like"/>
    <property type="match status" value="1"/>
</dbReference>
<feature type="transmembrane region" description="Helical" evidence="4">
    <location>
        <begin position="1074"/>
        <end position="1096"/>
    </location>
</feature>
<dbReference type="SUPFAM" id="SSF51161">
    <property type="entry name" value="Trimeric LpxA-like enzymes"/>
    <property type="match status" value="3"/>
</dbReference>
<feature type="transmembrane region" description="Helical" evidence="4">
    <location>
        <begin position="635"/>
        <end position="659"/>
    </location>
</feature>
<dbReference type="InterPro" id="IPR036736">
    <property type="entry name" value="ACP-like_sf"/>
</dbReference>
<dbReference type="PANTHER" id="PTHR45527:SF1">
    <property type="entry name" value="FATTY ACID SYNTHASE"/>
    <property type="match status" value="1"/>
</dbReference>